<keyword evidence="2" id="KW-0808">Transferase</keyword>
<dbReference type="GO" id="GO:0016779">
    <property type="term" value="F:nucleotidyltransferase activity"/>
    <property type="evidence" value="ECO:0007669"/>
    <property type="project" value="UniProtKB-KW"/>
</dbReference>
<dbReference type="PANTHER" id="PTHR43267:SF3">
    <property type="entry name" value="THIF PROTEIN"/>
    <property type="match status" value="1"/>
</dbReference>
<dbReference type="InterPro" id="IPR035985">
    <property type="entry name" value="Ubiquitin-activating_enz"/>
</dbReference>
<comment type="caution">
    <text evidence="2">The sequence shown here is derived from an EMBL/GenBank/DDBJ whole genome shotgun (WGS) entry which is preliminary data.</text>
</comment>
<evidence type="ECO:0000313" key="2">
    <source>
        <dbReference type="EMBL" id="MFF4027569.1"/>
    </source>
</evidence>
<gene>
    <name evidence="2" type="ORF">ACFYY5_32455</name>
</gene>
<feature type="domain" description="THIF-type NAD/FAD binding fold" evidence="1">
    <location>
        <begin position="102"/>
        <end position="238"/>
    </location>
</feature>
<organism evidence="2 3">
    <name type="scientific">Nocardia elegans</name>
    <dbReference type="NCBI Taxonomy" id="300029"/>
    <lineage>
        <taxon>Bacteria</taxon>
        <taxon>Bacillati</taxon>
        <taxon>Actinomycetota</taxon>
        <taxon>Actinomycetes</taxon>
        <taxon>Mycobacteriales</taxon>
        <taxon>Nocardiaceae</taxon>
        <taxon>Nocardia</taxon>
    </lineage>
</organism>
<accession>A0ABW6TN94</accession>
<evidence type="ECO:0000259" key="1">
    <source>
        <dbReference type="Pfam" id="PF00899"/>
    </source>
</evidence>
<reference evidence="2 3" key="1">
    <citation type="submission" date="2024-10" db="EMBL/GenBank/DDBJ databases">
        <title>The Natural Products Discovery Center: Release of the First 8490 Sequenced Strains for Exploring Actinobacteria Biosynthetic Diversity.</title>
        <authorList>
            <person name="Kalkreuter E."/>
            <person name="Kautsar S.A."/>
            <person name="Yang D."/>
            <person name="Bader C.D."/>
            <person name="Teijaro C.N."/>
            <person name="Fluegel L."/>
            <person name="Davis C.M."/>
            <person name="Simpson J.R."/>
            <person name="Lauterbach L."/>
            <person name="Steele A.D."/>
            <person name="Gui C."/>
            <person name="Meng S."/>
            <person name="Li G."/>
            <person name="Viehrig K."/>
            <person name="Ye F."/>
            <person name="Su P."/>
            <person name="Kiefer A.F."/>
            <person name="Nichols A."/>
            <person name="Cepeda A.J."/>
            <person name="Yan W."/>
            <person name="Fan B."/>
            <person name="Jiang Y."/>
            <person name="Adhikari A."/>
            <person name="Zheng C.-J."/>
            <person name="Schuster L."/>
            <person name="Cowan T.M."/>
            <person name="Smanski M.J."/>
            <person name="Chevrette M.G."/>
            <person name="De Carvalho L.P.S."/>
            <person name="Shen B."/>
        </authorList>
    </citation>
    <scope>NUCLEOTIDE SEQUENCE [LARGE SCALE GENOMIC DNA]</scope>
    <source>
        <strain evidence="2 3">NPDC001867</strain>
    </source>
</reference>
<dbReference type="EMBL" id="JBIATK010000015">
    <property type="protein sequence ID" value="MFF4027569.1"/>
    <property type="molecule type" value="Genomic_DNA"/>
</dbReference>
<dbReference type="RefSeq" id="WP_387132538.1">
    <property type="nucleotide sequence ID" value="NZ_JBIATK010000015.1"/>
</dbReference>
<protein>
    <submittedName>
        <fullName evidence="2">ThiF family adenylyltransferase</fullName>
    </submittedName>
</protein>
<dbReference type="Gene3D" id="3.40.50.720">
    <property type="entry name" value="NAD(P)-binding Rossmann-like Domain"/>
    <property type="match status" value="1"/>
</dbReference>
<proteinExistence type="predicted"/>
<keyword evidence="2" id="KW-0548">Nucleotidyltransferase</keyword>
<dbReference type="SUPFAM" id="SSF69572">
    <property type="entry name" value="Activating enzymes of the ubiquitin-like proteins"/>
    <property type="match status" value="1"/>
</dbReference>
<dbReference type="Proteomes" id="UP001602089">
    <property type="component" value="Unassembled WGS sequence"/>
</dbReference>
<keyword evidence="3" id="KW-1185">Reference proteome</keyword>
<evidence type="ECO:0000313" key="3">
    <source>
        <dbReference type="Proteomes" id="UP001602089"/>
    </source>
</evidence>
<dbReference type="InterPro" id="IPR045886">
    <property type="entry name" value="ThiF/MoeB/HesA"/>
</dbReference>
<dbReference type="PANTHER" id="PTHR43267">
    <property type="entry name" value="TRNA THREONYLCARBAMOYLADENOSINE DEHYDRATASE"/>
    <property type="match status" value="1"/>
</dbReference>
<dbReference type="InterPro" id="IPR000594">
    <property type="entry name" value="ThiF_NAD_FAD-bd"/>
</dbReference>
<dbReference type="Pfam" id="PF00899">
    <property type="entry name" value="ThiF"/>
    <property type="match status" value="1"/>
</dbReference>
<sequence length="381" mass="42115">MIRVLHPQDDAVQIAELLATGSGYTYIDGWDTALTELAVIERPELAADTAEARRCLDEYAEAARGDGSIDRVSRFIVYPWRRTIVKLPDSEHFWRLRTARNRHLLTPEEQRKWSDALVGVAGLSVGASALAVCALTGARRFRLAERDTLGPTNLNRLQASVCDLGQPKLALAARRTLELDPYSEITSFPDGYSPTVAGNYLGDSTLERLSVLIEEMDDLAMKVDIRKRARSQGIPVIMVTDHGDNVLIDVERYDLDPAYPLFHGSAGDLTNLSVAELNDRRRRIELVSKIVGLDVTPQTRYSLTEVGKTLPSWPQLGTAVTLAGAIAAAAARLIVCGAPVTSGRYRVDADKVLIGSRGSRRDQWNELTERQFAQFMDRLSL</sequence>
<name>A0ABW6TN94_9NOCA</name>